<accession>A0A9P6CH32</accession>
<keyword evidence="4" id="KW-1185">Reference proteome</keyword>
<dbReference type="PANTHER" id="PTHR46177">
    <property type="entry name" value="INTEGRASE CATALYTIC DOMAIN-CONTAINING PROTEIN"/>
    <property type="match status" value="1"/>
</dbReference>
<dbReference type="Pfam" id="PF24764">
    <property type="entry name" value="rva_4"/>
    <property type="match status" value="1"/>
</dbReference>
<sequence>MSSSNNPSGKNQHKDCPPPNDQRVEEILREYHRKGITARKQISKMLMKEGIKMSEATVTRRRKDLGLLGSGTATRITPEIVRRQLVVDQMSKDPSSSAGPRTVRERIAFDTGILLTRDYITDEMRIQDPEGFRKREPEGKKVHRTQLISLGIHHEWSADGHDKLSQIGFPIWGVRDKYSGKWLGLWVVPNNRLKDAIGYLYLSLVKELGGMPLQSTTDCGSETVLMYALANALREFFSPDLDLDELAAHKFLKSIYNITIERGWYRLRISWGDNVKIFWAAGSEVYNSTNTCHFNLVQWLWPKLIQQELDEFRERANAHTTRFDREKQIPSGVSPDVAFALFEDYGGEDCLQPVDINVVQSLMEEIGGEDLIRFVSVEYADRAQNVYDTLGIQKLSFQNVWDVFSAMLPYFLE</sequence>
<feature type="compositionally biased region" description="Basic and acidic residues" evidence="1">
    <location>
        <begin position="12"/>
        <end position="21"/>
    </location>
</feature>
<evidence type="ECO:0000313" key="3">
    <source>
        <dbReference type="EMBL" id="KAF9461875.1"/>
    </source>
</evidence>
<evidence type="ECO:0000259" key="2">
    <source>
        <dbReference type="Pfam" id="PF24764"/>
    </source>
</evidence>
<comment type="caution">
    <text evidence="3">The sequence shown here is derived from an EMBL/GenBank/DDBJ whole genome shotgun (WGS) entry which is preliminary data.</text>
</comment>
<name>A0A9P6CH32_9AGAR</name>
<dbReference type="InterPro" id="IPR058913">
    <property type="entry name" value="Integrase_dom_put"/>
</dbReference>
<dbReference type="EMBL" id="MU150278">
    <property type="protein sequence ID" value="KAF9461875.1"/>
    <property type="molecule type" value="Genomic_DNA"/>
</dbReference>
<organism evidence="3 4">
    <name type="scientific">Collybia nuda</name>
    <dbReference type="NCBI Taxonomy" id="64659"/>
    <lineage>
        <taxon>Eukaryota</taxon>
        <taxon>Fungi</taxon>
        <taxon>Dikarya</taxon>
        <taxon>Basidiomycota</taxon>
        <taxon>Agaricomycotina</taxon>
        <taxon>Agaricomycetes</taxon>
        <taxon>Agaricomycetidae</taxon>
        <taxon>Agaricales</taxon>
        <taxon>Tricholomatineae</taxon>
        <taxon>Clitocybaceae</taxon>
        <taxon>Collybia</taxon>
    </lineage>
</organism>
<dbReference type="Proteomes" id="UP000807353">
    <property type="component" value="Unassembled WGS sequence"/>
</dbReference>
<dbReference type="AlphaFoldDB" id="A0A9P6CH32"/>
<reference evidence="3" key="1">
    <citation type="submission" date="2020-11" db="EMBL/GenBank/DDBJ databases">
        <authorList>
            <consortium name="DOE Joint Genome Institute"/>
            <person name="Ahrendt S."/>
            <person name="Riley R."/>
            <person name="Andreopoulos W."/>
            <person name="Labutti K."/>
            <person name="Pangilinan J."/>
            <person name="Ruiz-Duenas F.J."/>
            <person name="Barrasa J.M."/>
            <person name="Sanchez-Garcia M."/>
            <person name="Camarero S."/>
            <person name="Miyauchi S."/>
            <person name="Serrano A."/>
            <person name="Linde D."/>
            <person name="Babiker R."/>
            <person name="Drula E."/>
            <person name="Ayuso-Fernandez I."/>
            <person name="Pacheco R."/>
            <person name="Padilla G."/>
            <person name="Ferreira P."/>
            <person name="Barriuso J."/>
            <person name="Kellner H."/>
            <person name="Castanera R."/>
            <person name="Alfaro M."/>
            <person name="Ramirez L."/>
            <person name="Pisabarro A.G."/>
            <person name="Kuo A."/>
            <person name="Tritt A."/>
            <person name="Lipzen A."/>
            <person name="He G."/>
            <person name="Yan M."/>
            <person name="Ng V."/>
            <person name="Cullen D."/>
            <person name="Martin F."/>
            <person name="Rosso M.-N."/>
            <person name="Henrissat B."/>
            <person name="Hibbett D."/>
            <person name="Martinez A.T."/>
            <person name="Grigoriev I.V."/>
        </authorList>
    </citation>
    <scope>NUCLEOTIDE SEQUENCE</scope>
    <source>
        <strain evidence="3">CBS 247.69</strain>
    </source>
</reference>
<dbReference type="OrthoDB" id="5392716at2759"/>
<evidence type="ECO:0000313" key="4">
    <source>
        <dbReference type="Proteomes" id="UP000807353"/>
    </source>
</evidence>
<proteinExistence type="predicted"/>
<protein>
    <recommendedName>
        <fullName evidence="2">Integrase core domain-containing protein</fullName>
    </recommendedName>
</protein>
<feature type="region of interest" description="Disordered" evidence="1">
    <location>
        <begin position="1"/>
        <end position="21"/>
    </location>
</feature>
<evidence type="ECO:0000256" key="1">
    <source>
        <dbReference type="SAM" id="MobiDB-lite"/>
    </source>
</evidence>
<feature type="domain" description="Integrase core" evidence="2">
    <location>
        <begin position="156"/>
        <end position="327"/>
    </location>
</feature>
<dbReference type="PANTHER" id="PTHR46177:SF1">
    <property type="entry name" value="INTEGRASE CATALYTIC DOMAIN-CONTAINING PROTEIN"/>
    <property type="match status" value="1"/>
</dbReference>
<gene>
    <name evidence="3" type="ORF">BDZ94DRAFT_791699</name>
</gene>
<feature type="compositionally biased region" description="Polar residues" evidence="1">
    <location>
        <begin position="1"/>
        <end position="10"/>
    </location>
</feature>